<dbReference type="InterPro" id="IPR015943">
    <property type="entry name" value="WD40/YVTN_repeat-like_dom_sf"/>
</dbReference>
<feature type="repeat" description="WD" evidence="3">
    <location>
        <begin position="940"/>
        <end position="975"/>
    </location>
</feature>
<dbReference type="PROSITE" id="PS50222">
    <property type="entry name" value="EF_HAND_2"/>
    <property type="match status" value="1"/>
</dbReference>
<dbReference type="Pfam" id="PF00400">
    <property type="entry name" value="WD40"/>
    <property type="match status" value="5"/>
</dbReference>
<dbReference type="EMBL" id="CAJPWZ010003049">
    <property type="protein sequence ID" value="CAG2250426.1"/>
    <property type="molecule type" value="Genomic_DNA"/>
</dbReference>
<evidence type="ECO:0000313" key="6">
    <source>
        <dbReference type="EMBL" id="CAG2250426.1"/>
    </source>
</evidence>
<evidence type="ECO:0000256" key="4">
    <source>
        <dbReference type="SAM" id="MobiDB-lite"/>
    </source>
</evidence>
<proteinExistence type="predicted"/>
<dbReference type="InterPro" id="IPR019775">
    <property type="entry name" value="WD40_repeat_CS"/>
</dbReference>
<feature type="repeat" description="WD" evidence="3">
    <location>
        <begin position="524"/>
        <end position="549"/>
    </location>
</feature>
<dbReference type="InterPro" id="IPR002048">
    <property type="entry name" value="EF_hand_dom"/>
</dbReference>
<accession>A0A8S3V1P0</accession>
<feature type="region of interest" description="Disordered" evidence="4">
    <location>
        <begin position="1"/>
        <end position="21"/>
    </location>
</feature>
<feature type="repeat" description="WD" evidence="3">
    <location>
        <begin position="560"/>
        <end position="601"/>
    </location>
</feature>
<dbReference type="PANTHER" id="PTHR44324:SF3">
    <property type="entry name" value="WD REPEAT-CONTAINING PROTEIN 49-LIKE"/>
    <property type="match status" value="1"/>
</dbReference>
<dbReference type="Gene3D" id="1.10.238.10">
    <property type="entry name" value="EF-hand"/>
    <property type="match status" value="1"/>
</dbReference>
<dbReference type="InterPro" id="IPR036322">
    <property type="entry name" value="WD40_repeat_dom_sf"/>
</dbReference>
<dbReference type="OrthoDB" id="75172at2759"/>
<keyword evidence="7" id="KW-1185">Reference proteome</keyword>
<keyword evidence="1 3" id="KW-0853">WD repeat</keyword>
<evidence type="ECO:0000256" key="2">
    <source>
        <dbReference type="ARBA" id="ARBA00022737"/>
    </source>
</evidence>
<dbReference type="PROSITE" id="PS00678">
    <property type="entry name" value="WD_REPEATS_1"/>
    <property type="match status" value="1"/>
</dbReference>
<feature type="region of interest" description="Disordered" evidence="4">
    <location>
        <begin position="1049"/>
        <end position="1088"/>
    </location>
</feature>
<dbReference type="Proteomes" id="UP000683360">
    <property type="component" value="Unassembled WGS sequence"/>
</dbReference>
<feature type="repeat" description="WD" evidence="3">
    <location>
        <begin position="995"/>
        <end position="1031"/>
    </location>
</feature>
<feature type="repeat" description="WD" evidence="3">
    <location>
        <begin position="700"/>
        <end position="741"/>
    </location>
</feature>
<sequence length="1286" mass="146811">MERRYSESTGKSLSKLRTSLPNTLQNVSRKLSSQLSTKDLSHKSILKFKGKQRAKTAPHVSSLSVVESDSSSDEDSNFVMITSLPFHKLMAQRQNRQLRGDYSSDSDDDWIYYNLGYNMATIAVVPPTAEGKRKSVAFENSGFSDKDKNARLEEQMKLHHLQQLMKEFVNHKPDGVVIQEASTYFPPKVKERAPGLMNLEEFKTTVSRVLKTNEYDEYLEKLFLKLDSTCDGFVDWNEFCTYLLLLYRENDYMSTKREIPFLAEAKITHVIHNRQEVTTKMITVDNPTRYVSFSKEGVINIWHPHMSYPEKHVVMMDEGTEQSNQKRRYKTWITDAVYMPNCNKIAIATTSRDIRFYDCSTNQYYLEFHLHAMTDVASCLDYWYDHKFPNSPSLLLVGVDSGAIHLLYFQRPVTRLFSSQNKSESGVVRVPWNKVAVNQDREDKDKDDMKKYVLYDKMYHEKPRVVPNAVRQVRYIPDKNSIISSTSSSNRSLVIANVTSYQKESKEFTDKVFKEYVFNIDKGVECFDFNKNLNLLVTGSLDHLVRLWNQYVPTKPMSVLEGHAVGVIGVKIHEGLEQVFSYSKDAVVKVWDIKEQSCLQTVGLKFPNSIHGRMPEHGEFPIHLQCSPQDALLVTCNDYIGMLKLGRSSQPTTTHTVTHDTQLCGAIYNPFFKQVVTGCDSSHVAVWELESGNKSIVFSNAHGNEEITCMVFDESWRRLITGARNGTIKVWNFQNGHNLHKLEPEEEAEVTGILPLVDMKMIVAVGWSRKITVYDDSDPDNTYIAPNSHWKGGQIHKDDILTLDHCHPHFIFTAGYDGELCVWNLETEKIYLRLRQGQPSDISKAIEFLTSQTSNLSSIQSTQNGHPPRSKPNSRPNSRHRRGHRLPQGQSAPVDKVLFLKTRVPFRQSDGAQLVSSEAGNIFWWSLYGTKQQIGYFYAPDDKDESVLSMCTDPDNDRLFTSDTQGNIKIWDIKNYCIKAEERRIKSPPPLLGQWKAHDSPIVSIEYILHESGEYLVSASTDKTARLWTIEGHYVGTFGQKKSSFKETWMHPRTPWTTNSSSNSDKSDNISDKSEIESKKSMNDNESVINTDLKNSKILSKEAEADVNVDVIMKDRESIVNGDITEDPTDSSILAPNLKIRAQTFALGDRSKTILGARVTQHLQNVKEARKERRRKFGEEINFKSTMRYGKICSPFQAVQTKDINESCLPTNLPLSQQMLERGITAMTDDLLLQFDFSMGSMDTPTVDTEKKKLTKTNLPEKSQTSHGRRSVVKVTPPFKKNNTIL</sequence>
<feature type="region of interest" description="Disordered" evidence="4">
    <location>
        <begin position="1244"/>
        <end position="1273"/>
    </location>
</feature>
<organism evidence="6 7">
    <name type="scientific">Mytilus edulis</name>
    <name type="common">Blue mussel</name>
    <dbReference type="NCBI Taxonomy" id="6550"/>
    <lineage>
        <taxon>Eukaryota</taxon>
        <taxon>Metazoa</taxon>
        <taxon>Spiralia</taxon>
        <taxon>Lophotrochozoa</taxon>
        <taxon>Mollusca</taxon>
        <taxon>Bivalvia</taxon>
        <taxon>Autobranchia</taxon>
        <taxon>Pteriomorphia</taxon>
        <taxon>Mytilida</taxon>
        <taxon>Mytiloidea</taxon>
        <taxon>Mytilidae</taxon>
        <taxon>Mytilinae</taxon>
        <taxon>Mytilus</taxon>
    </lineage>
</organism>
<evidence type="ECO:0000256" key="3">
    <source>
        <dbReference type="PROSITE-ProRule" id="PRU00221"/>
    </source>
</evidence>
<feature type="compositionally biased region" description="Polar residues" evidence="4">
    <location>
        <begin position="7"/>
        <end position="21"/>
    </location>
</feature>
<name>A0A8S3V1P0_MYTED</name>
<dbReference type="Gene3D" id="2.130.10.10">
    <property type="entry name" value="YVTN repeat-like/Quinoprotein amine dehydrogenase"/>
    <property type="match status" value="4"/>
</dbReference>
<dbReference type="InterPro" id="IPR001680">
    <property type="entry name" value="WD40_rpt"/>
</dbReference>
<dbReference type="SUPFAM" id="SSF47473">
    <property type="entry name" value="EF-hand"/>
    <property type="match status" value="1"/>
</dbReference>
<feature type="region of interest" description="Disordered" evidence="4">
    <location>
        <begin position="857"/>
        <end position="889"/>
    </location>
</feature>
<evidence type="ECO:0000259" key="5">
    <source>
        <dbReference type="PROSITE" id="PS50222"/>
    </source>
</evidence>
<dbReference type="InterPro" id="IPR011992">
    <property type="entry name" value="EF-hand-dom_pair"/>
</dbReference>
<keyword evidence="2" id="KW-0677">Repeat</keyword>
<dbReference type="InterPro" id="IPR051242">
    <property type="entry name" value="WD-EF-hand_domain"/>
</dbReference>
<feature type="compositionally biased region" description="Polar residues" evidence="4">
    <location>
        <begin position="1256"/>
        <end position="1266"/>
    </location>
</feature>
<gene>
    <name evidence="6" type="ORF">MEDL_62095</name>
</gene>
<feature type="domain" description="EF-hand" evidence="5">
    <location>
        <begin position="214"/>
        <end position="249"/>
    </location>
</feature>
<protein>
    <recommendedName>
        <fullName evidence="5">EF-hand domain-containing protein</fullName>
    </recommendedName>
</protein>
<dbReference type="PANTHER" id="PTHR44324">
    <property type="entry name" value="WD40 REPEAT DOMAIN 95"/>
    <property type="match status" value="1"/>
</dbReference>
<comment type="caution">
    <text evidence="6">The sequence shown here is derived from an EMBL/GenBank/DDBJ whole genome shotgun (WGS) entry which is preliminary data.</text>
</comment>
<reference evidence="6" key="1">
    <citation type="submission" date="2021-03" db="EMBL/GenBank/DDBJ databases">
        <authorList>
            <person name="Bekaert M."/>
        </authorList>
    </citation>
    <scope>NUCLEOTIDE SEQUENCE</scope>
</reference>
<dbReference type="GO" id="GO:0005509">
    <property type="term" value="F:calcium ion binding"/>
    <property type="evidence" value="ECO:0007669"/>
    <property type="project" value="InterPro"/>
</dbReference>
<feature type="compositionally biased region" description="Basic and acidic residues" evidence="4">
    <location>
        <begin position="1065"/>
        <end position="1083"/>
    </location>
</feature>
<evidence type="ECO:0000313" key="7">
    <source>
        <dbReference type="Proteomes" id="UP000683360"/>
    </source>
</evidence>
<evidence type="ECO:0000256" key="1">
    <source>
        <dbReference type="ARBA" id="ARBA00022574"/>
    </source>
</evidence>
<dbReference type="PROSITE" id="PS50082">
    <property type="entry name" value="WD_REPEATS_2"/>
    <property type="match status" value="5"/>
</dbReference>
<dbReference type="PROSITE" id="PS50294">
    <property type="entry name" value="WD_REPEATS_REGION"/>
    <property type="match status" value="1"/>
</dbReference>
<dbReference type="SUPFAM" id="SSF50978">
    <property type="entry name" value="WD40 repeat-like"/>
    <property type="match status" value="3"/>
</dbReference>
<dbReference type="SMART" id="SM00320">
    <property type="entry name" value="WD40"/>
    <property type="match status" value="9"/>
</dbReference>